<dbReference type="Proteomes" id="UP000422989">
    <property type="component" value="Chromosome"/>
</dbReference>
<name>A0A6I6DWE6_9MICO</name>
<accession>A0A6I6DWE6</accession>
<reference evidence="1 2" key="1">
    <citation type="submission" date="2018-09" db="EMBL/GenBank/DDBJ databases">
        <title>Whole genome sequencing of Microbacterium oryzae strain MB-10T.</title>
        <authorList>
            <person name="Das S.K."/>
        </authorList>
    </citation>
    <scope>NUCLEOTIDE SEQUENCE [LARGE SCALE GENOMIC DNA]</scope>
    <source>
        <strain evidence="1 2">MB-10</strain>
    </source>
</reference>
<protein>
    <submittedName>
        <fullName evidence="1">Uncharacterized protein</fullName>
    </submittedName>
</protein>
<dbReference type="EMBL" id="CP032550">
    <property type="protein sequence ID" value="QGU28476.1"/>
    <property type="molecule type" value="Genomic_DNA"/>
</dbReference>
<gene>
    <name evidence="1" type="ORF">D7D94_12940</name>
</gene>
<sequence>MTDTIIPQTPDVVDSTEQVGDLHRFCLSQRPERGTRCLKEPGHDGTEHSALTETWEIDPDSDQEWGAAFIARRPDISAIVPAWADEVYVSHVAIDGSVWITMETTFGDFEVADVAIWRDGDVDRSSMSGPEGWFPGVENGFKATKRKPLARVLRDRAITMLVAAQRLEQAEEVAA</sequence>
<evidence type="ECO:0000313" key="2">
    <source>
        <dbReference type="Proteomes" id="UP000422989"/>
    </source>
</evidence>
<organism evidence="1 2">
    <name type="scientific">Microbacterium oryzae</name>
    <dbReference type="NCBI Taxonomy" id="743009"/>
    <lineage>
        <taxon>Bacteria</taxon>
        <taxon>Bacillati</taxon>
        <taxon>Actinomycetota</taxon>
        <taxon>Actinomycetes</taxon>
        <taxon>Micrococcales</taxon>
        <taxon>Microbacteriaceae</taxon>
        <taxon>Microbacterium</taxon>
    </lineage>
</organism>
<keyword evidence="2" id="KW-1185">Reference proteome</keyword>
<dbReference type="KEGG" id="moj:D7D94_12940"/>
<dbReference type="AlphaFoldDB" id="A0A6I6DWE6"/>
<evidence type="ECO:0000313" key="1">
    <source>
        <dbReference type="EMBL" id="QGU28476.1"/>
    </source>
</evidence>
<proteinExistence type="predicted"/>